<sequence>MDRGFLIKYGYFLFIIGCLFSCHELPCDCSVSEELLHEGDIVFRRGTGMASRMVLGLDRKGRYSHVGIVVRHRDRWKVVHAVPGEPDETGDEDFVKMEELGDFFAPDKAVSGALMRFRVDSILACKAALKAIEIYNRHTPFDHSYNLKDTSKMYCTELIWFVYRWAGMGGMKQPDVELNIPGLSGTYLFPSDVAALDGLVLITNY</sequence>
<keyword evidence="2" id="KW-1185">Reference proteome</keyword>
<accession>A0A5D3EJA4</accession>
<dbReference type="Proteomes" id="UP000324383">
    <property type="component" value="Unassembled WGS sequence"/>
</dbReference>
<gene>
    <name evidence="1" type="ORF">FNJ60_03675</name>
</gene>
<dbReference type="EMBL" id="VKLW01000006">
    <property type="protein sequence ID" value="TYK34601.1"/>
    <property type="molecule type" value="Genomic_DNA"/>
</dbReference>
<dbReference type="Pfam" id="PF05708">
    <property type="entry name" value="Peptidase_C92"/>
    <property type="match status" value="1"/>
</dbReference>
<dbReference type="InterPro" id="IPR038765">
    <property type="entry name" value="Papain-like_cys_pep_sf"/>
</dbReference>
<comment type="caution">
    <text evidence="1">The sequence shown here is derived from an EMBL/GenBank/DDBJ whole genome shotgun (WGS) entry which is preliminary data.</text>
</comment>
<protein>
    <recommendedName>
        <fullName evidence="3">YiiX family permuted papain-like enzyme</fullName>
    </recommendedName>
</protein>
<organism evidence="1 2">
    <name type="scientific">Bacteroides pyogenes</name>
    <dbReference type="NCBI Taxonomy" id="310300"/>
    <lineage>
        <taxon>Bacteria</taxon>
        <taxon>Pseudomonadati</taxon>
        <taxon>Bacteroidota</taxon>
        <taxon>Bacteroidia</taxon>
        <taxon>Bacteroidales</taxon>
        <taxon>Bacteroidaceae</taxon>
        <taxon>Bacteroides</taxon>
    </lineage>
</organism>
<evidence type="ECO:0000313" key="1">
    <source>
        <dbReference type="EMBL" id="TYK34601.1"/>
    </source>
</evidence>
<dbReference type="SUPFAM" id="SSF54001">
    <property type="entry name" value="Cysteine proteinases"/>
    <property type="match status" value="1"/>
</dbReference>
<evidence type="ECO:0008006" key="3">
    <source>
        <dbReference type="Google" id="ProtNLM"/>
    </source>
</evidence>
<dbReference type="RefSeq" id="WP_148727895.1">
    <property type="nucleotide sequence ID" value="NZ_CP197398.1"/>
</dbReference>
<name>A0A5D3EJA4_9BACE</name>
<proteinExistence type="predicted"/>
<dbReference type="Gene3D" id="3.90.1720.10">
    <property type="entry name" value="endopeptidase domain like (from Nostoc punctiforme)"/>
    <property type="match status" value="1"/>
</dbReference>
<dbReference type="InterPro" id="IPR024453">
    <property type="entry name" value="Peptidase_C92"/>
</dbReference>
<reference evidence="1 2" key="1">
    <citation type="submission" date="2019-07" db="EMBL/GenBank/DDBJ databases">
        <title>Draft Genome Sequences of Bacteroides pyogenes Strains Isolated from the Uterus Holstein Dairy Cows with Metritis.</title>
        <authorList>
            <person name="Cunha F."/>
            <person name="Galvao K.N."/>
            <person name="Jeon S.J."/>
            <person name="Jeong K.C."/>
        </authorList>
    </citation>
    <scope>NUCLEOTIDE SEQUENCE [LARGE SCALE GENOMIC DNA]</scope>
    <source>
        <strain evidence="1 2">KG-31</strain>
    </source>
</reference>
<evidence type="ECO:0000313" key="2">
    <source>
        <dbReference type="Proteomes" id="UP000324383"/>
    </source>
</evidence>
<dbReference type="AlphaFoldDB" id="A0A5D3EJA4"/>